<protein>
    <submittedName>
        <fullName evidence="4">ATP-binding cassette domain-containing protein</fullName>
    </submittedName>
</protein>
<reference evidence="4 5" key="1">
    <citation type="submission" date="2021-12" db="EMBL/GenBank/DDBJ databases">
        <title>Sinirhodobacter sp. WL0062 is a bacterium isolated from seawater.</title>
        <authorList>
            <person name="Wang L."/>
            <person name="He W."/>
            <person name="Zhang D.-F."/>
        </authorList>
    </citation>
    <scope>NUCLEOTIDE SEQUENCE [LARGE SCALE GENOMIC DNA]</scope>
    <source>
        <strain evidence="4 5">WL0062</strain>
    </source>
</reference>
<evidence type="ECO:0000313" key="5">
    <source>
        <dbReference type="Proteomes" id="UP001521181"/>
    </source>
</evidence>
<comment type="caution">
    <text evidence="4">The sequence shown here is derived from an EMBL/GenBank/DDBJ whole genome shotgun (WGS) entry which is preliminary data.</text>
</comment>
<evidence type="ECO:0000256" key="1">
    <source>
        <dbReference type="ARBA" id="ARBA00022741"/>
    </source>
</evidence>
<evidence type="ECO:0000313" key="4">
    <source>
        <dbReference type="EMBL" id="MCE5974361.1"/>
    </source>
</evidence>
<dbReference type="PANTHER" id="PTHR46743:SF2">
    <property type="entry name" value="TEICHOIC ACIDS EXPORT ATP-BINDING PROTEIN TAGH"/>
    <property type="match status" value="1"/>
</dbReference>
<dbReference type="GO" id="GO:0005524">
    <property type="term" value="F:ATP binding"/>
    <property type="evidence" value="ECO:0007669"/>
    <property type="project" value="UniProtKB-KW"/>
</dbReference>
<dbReference type="Pfam" id="PF00005">
    <property type="entry name" value="ABC_tran"/>
    <property type="match status" value="1"/>
</dbReference>
<dbReference type="SUPFAM" id="SSF52540">
    <property type="entry name" value="P-loop containing nucleoside triphosphate hydrolases"/>
    <property type="match status" value="1"/>
</dbReference>
<dbReference type="RefSeq" id="WP_233677329.1">
    <property type="nucleotide sequence ID" value="NZ_JAJUOS010000010.1"/>
</dbReference>
<keyword evidence="1" id="KW-0547">Nucleotide-binding</keyword>
<dbReference type="PROSITE" id="PS00211">
    <property type="entry name" value="ABC_TRANSPORTER_1"/>
    <property type="match status" value="1"/>
</dbReference>
<dbReference type="InterPro" id="IPR017871">
    <property type="entry name" value="ABC_transporter-like_CS"/>
</dbReference>
<dbReference type="EMBL" id="JAJUOS010000010">
    <property type="protein sequence ID" value="MCE5974361.1"/>
    <property type="molecule type" value="Genomic_DNA"/>
</dbReference>
<dbReference type="SMART" id="SM00382">
    <property type="entry name" value="AAA"/>
    <property type="match status" value="1"/>
</dbReference>
<name>A0ABS8Z018_9RHOB</name>
<dbReference type="Proteomes" id="UP001521181">
    <property type="component" value="Unassembled WGS sequence"/>
</dbReference>
<keyword evidence="5" id="KW-1185">Reference proteome</keyword>
<keyword evidence="2 4" id="KW-0067">ATP-binding</keyword>
<evidence type="ECO:0000259" key="3">
    <source>
        <dbReference type="PROSITE" id="PS50893"/>
    </source>
</evidence>
<gene>
    <name evidence="4" type="ORF">LZA78_12790</name>
</gene>
<accession>A0ABS8Z018</accession>
<organism evidence="4 5">
    <name type="scientific">Rhodobacter flavimaris</name>
    <dbReference type="NCBI Taxonomy" id="2907145"/>
    <lineage>
        <taxon>Bacteria</taxon>
        <taxon>Pseudomonadati</taxon>
        <taxon>Pseudomonadota</taxon>
        <taxon>Alphaproteobacteria</taxon>
        <taxon>Rhodobacterales</taxon>
        <taxon>Rhodobacter group</taxon>
        <taxon>Rhodobacter</taxon>
    </lineage>
</organism>
<dbReference type="InterPro" id="IPR050683">
    <property type="entry name" value="Bact_Polysacc_Export_ATP-bd"/>
</dbReference>
<feature type="domain" description="ABC transporter" evidence="3">
    <location>
        <begin position="2"/>
        <end position="216"/>
    </location>
</feature>
<dbReference type="PROSITE" id="PS50893">
    <property type="entry name" value="ABC_TRANSPORTER_2"/>
    <property type="match status" value="1"/>
</dbReference>
<dbReference type="InterPro" id="IPR003593">
    <property type="entry name" value="AAA+_ATPase"/>
</dbReference>
<evidence type="ECO:0000256" key="2">
    <source>
        <dbReference type="ARBA" id="ARBA00022840"/>
    </source>
</evidence>
<dbReference type="PANTHER" id="PTHR46743">
    <property type="entry name" value="TEICHOIC ACIDS EXPORT ATP-BINDING PROTEIN TAGH"/>
    <property type="match status" value="1"/>
</dbReference>
<dbReference type="InterPro" id="IPR003439">
    <property type="entry name" value="ABC_transporter-like_ATP-bd"/>
</dbReference>
<dbReference type="InterPro" id="IPR027417">
    <property type="entry name" value="P-loop_NTPase"/>
</dbReference>
<sequence length="217" mass="24577">MIEFDSVSKSFWTGKQRKVILDRASFRVELGNSLGILAPNGTGKTTIINMMAGLEKPDEGTIRKTCRVSFPLGFMGGVNAKHSARENARFIARLYGLDPDYVEAFCRWVCGLEEYFDRPMNTYSAGMRSRFTFALLLALEFDIYLIDEGMPGTTDVEFNRKAGSILKDRLKEATVIIVSHQPATLEKFCRSAAVLRDGQLYMFDTLEEAKRMYDYQS</sequence>
<proteinExistence type="predicted"/>
<dbReference type="Gene3D" id="3.40.50.300">
    <property type="entry name" value="P-loop containing nucleotide triphosphate hydrolases"/>
    <property type="match status" value="1"/>
</dbReference>